<organism evidence="1">
    <name type="scientific">Salix viminalis</name>
    <name type="common">Common osier</name>
    <name type="synonym">Basket willow</name>
    <dbReference type="NCBI Taxonomy" id="40686"/>
    <lineage>
        <taxon>Eukaryota</taxon>
        <taxon>Viridiplantae</taxon>
        <taxon>Streptophyta</taxon>
        <taxon>Embryophyta</taxon>
        <taxon>Tracheophyta</taxon>
        <taxon>Spermatophyta</taxon>
        <taxon>Magnoliopsida</taxon>
        <taxon>eudicotyledons</taxon>
        <taxon>Gunneridae</taxon>
        <taxon>Pentapetalae</taxon>
        <taxon>rosids</taxon>
        <taxon>fabids</taxon>
        <taxon>Malpighiales</taxon>
        <taxon>Salicaceae</taxon>
        <taxon>Saliceae</taxon>
        <taxon>Salix</taxon>
    </lineage>
</organism>
<dbReference type="EMBL" id="CAADRP010002274">
    <property type="protein sequence ID" value="VFU65073.1"/>
    <property type="molecule type" value="Genomic_DNA"/>
</dbReference>
<protein>
    <submittedName>
        <fullName evidence="1">Uncharacterized protein</fullName>
    </submittedName>
</protein>
<dbReference type="AlphaFoldDB" id="A0A6N2NL69"/>
<sequence length="69" mass="7773">MRVAANEKAEAEGYEAEPSYVYGLKHSVLEFSVKIPRTTSMNAADMDLVTQFLASIQFCFHPSCLLCRR</sequence>
<reference evidence="1" key="1">
    <citation type="submission" date="2019-03" db="EMBL/GenBank/DDBJ databases">
        <authorList>
            <person name="Mank J."/>
            <person name="Almeida P."/>
        </authorList>
    </citation>
    <scope>NUCLEOTIDE SEQUENCE</scope>
    <source>
        <strain evidence="1">78183</strain>
    </source>
</reference>
<name>A0A6N2NL69_SALVM</name>
<accession>A0A6N2NL69</accession>
<proteinExistence type="predicted"/>
<gene>
    <name evidence="1" type="ORF">SVIM_LOCUS499325</name>
</gene>
<evidence type="ECO:0000313" key="1">
    <source>
        <dbReference type="EMBL" id="VFU65073.1"/>
    </source>
</evidence>